<dbReference type="RefSeq" id="WP_244168832.1">
    <property type="nucleotide sequence ID" value="NZ_FNTJ01000001.1"/>
</dbReference>
<feature type="chain" id="PRO_5011742632" description="DUF4952 domain-containing protein" evidence="1">
    <location>
        <begin position="24"/>
        <end position="143"/>
    </location>
</feature>
<organism evidence="2 3">
    <name type="scientific">Pseudomonas saponiphila</name>
    <dbReference type="NCBI Taxonomy" id="556534"/>
    <lineage>
        <taxon>Bacteria</taxon>
        <taxon>Pseudomonadati</taxon>
        <taxon>Pseudomonadota</taxon>
        <taxon>Gammaproteobacteria</taxon>
        <taxon>Pseudomonadales</taxon>
        <taxon>Pseudomonadaceae</taxon>
        <taxon>Pseudomonas</taxon>
    </lineage>
</organism>
<keyword evidence="3" id="KW-1185">Reference proteome</keyword>
<protein>
    <recommendedName>
        <fullName evidence="4">DUF4952 domain-containing protein</fullName>
    </recommendedName>
</protein>
<feature type="signal peptide" evidence="1">
    <location>
        <begin position="1"/>
        <end position="23"/>
    </location>
</feature>
<dbReference type="AlphaFoldDB" id="A0A1H4JCJ7"/>
<name>A0A1H4JCJ7_9PSED</name>
<evidence type="ECO:0000313" key="3">
    <source>
        <dbReference type="Proteomes" id="UP000198982"/>
    </source>
</evidence>
<sequence length="143" mass="16364">MRSFFRGVFVIFFLMTASNWASASIGCGDFLRDIASPPDTIEFVGCESEPTKQGAPLTALYRVKGKDALAAELYLDKKMGVTERMKFVCCVWEVRGETFYKDKKTGLGYHIRMGSEETIHNKREEWSKIGYFYITVVHLREPL</sequence>
<reference evidence="3" key="1">
    <citation type="submission" date="2016-10" db="EMBL/GenBank/DDBJ databases">
        <authorList>
            <person name="Varghese N."/>
            <person name="Submissions S."/>
        </authorList>
    </citation>
    <scope>NUCLEOTIDE SEQUENCE [LARGE SCALE GENOMIC DNA]</scope>
    <source>
        <strain evidence="3">DSM 9751</strain>
    </source>
</reference>
<dbReference type="InterPro" id="IPR032537">
    <property type="entry name" value="DUF4952"/>
</dbReference>
<proteinExistence type="predicted"/>
<keyword evidence="1" id="KW-0732">Signal</keyword>
<dbReference type="Pfam" id="PF16310">
    <property type="entry name" value="DUF4952"/>
    <property type="match status" value="1"/>
</dbReference>
<dbReference type="Proteomes" id="UP000198982">
    <property type="component" value="Unassembled WGS sequence"/>
</dbReference>
<evidence type="ECO:0000313" key="2">
    <source>
        <dbReference type="EMBL" id="SEB43292.1"/>
    </source>
</evidence>
<evidence type="ECO:0008006" key="4">
    <source>
        <dbReference type="Google" id="ProtNLM"/>
    </source>
</evidence>
<evidence type="ECO:0000256" key="1">
    <source>
        <dbReference type="SAM" id="SignalP"/>
    </source>
</evidence>
<dbReference type="PROSITE" id="PS51257">
    <property type="entry name" value="PROKAR_LIPOPROTEIN"/>
    <property type="match status" value="1"/>
</dbReference>
<gene>
    <name evidence="2" type="ORF">SAMN05216178_0247</name>
</gene>
<dbReference type="EMBL" id="FNTJ01000001">
    <property type="protein sequence ID" value="SEB43292.1"/>
    <property type="molecule type" value="Genomic_DNA"/>
</dbReference>
<accession>A0A1H4JCJ7</accession>